<evidence type="ECO:0000256" key="1">
    <source>
        <dbReference type="SAM" id="Phobius"/>
    </source>
</evidence>
<evidence type="ECO:0000313" key="3">
    <source>
        <dbReference type="EMBL" id="HHL42426.1"/>
    </source>
</evidence>
<feature type="domain" description="Extensin-like C-terminal" evidence="2">
    <location>
        <begin position="83"/>
        <end position="259"/>
    </location>
</feature>
<organism evidence="3">
    <name type="scientific">Hellea balneolensis</name>
    <dbReference type="NCBI Taxonomy" id="287478"/>
    <lineage>
        <taxon>Bacteria</taxon>
        <taxon>Pseudomonadati</taxon>
        <taxon>Pseudomonadota</taxon>
        <taxon>Alphaproteobacteria</taxon>
        <taxon>Maricaulales</taxon>
        <taxon>Robiginitomaculaceae</taxon>
        <taxon>Hellea</taxon>
    </lineage>
</organism>
<keyword evidence="1" id="KW-0812">Transmembrane</keyword>
<proteinExistence type="predicted"/>
<feature type="transmembrane region" description="Helical" evidence="1">
    <location>
        <begin position="30"/>
        <end position="48"/>
    </location>
</feature>
<dbReference type="InterPro" id="IPR009683">
    <property type="entry name" value="Extensin-like_C"/>
</dbReference>
<dbReference type="AlphaFoldDB" id="A0A7C5R3J8"/>
<comment type="caution">
    <text evidence="3">The sequence shown here is derived from an EMBL/GenBank/DDBJ whole genome shotgun (WGS) entry which is preliminary data.</text>
</comment>
<keyword evidence="1" id="KW-1133">Transmembrane helix</keyword>
<protein>
    <submittedName>
        <fullName evidence="3">Extensin family protein</fullName>
    </submittedName>
</protein>
<name>A0A7C5R3J8_9PROT</name>
<sequence>MDAVPTGCAGHARSRKCIALLNRWRYRPRWWVYLIGILLLCFAADRVVAPQHLPWRALDPDAPIGLATGSKITMIALAPSRICLAKLESADSIQIKQAAPHRAKGKCGWKIANTLTKAGKVTFRPKEVTAQCPLVLAGYIWLHEVDKQAQSILGSGVKRIHHAGTYSCRRQRGNGSGAWSEHAFANAWDITGFELDDGRVISIYKDWQGGRSKEAKARRKFLHKARDKACRVFRVVLSPDFNAAHKDHFHFDQGPSLSCR</sequence>
<dbReference type="Pfam" id="PF06904">
    <property type="entry name" value="Extensin-like_C"/>
    <property type="match status" value="1"/>
</dbReference>
<evidence type="ECO:0000259" key="2">
    <source>
        <dbReference type="Pfam" id="PF06904"/>
    </source>
</evidence>
<dbReference type="EMBL" id="DRMJ01000112">
    <property type="protein sequence ID" value="HHL42426.1"/>
    <property type="molecule type" value="Genomic_DNA"/>
</dbReference>
<gene>
    <name evidence="3" type="ORF">ENJ42_02315</name>
</gene>
<dbReference type="Proteomes" id="UP000885830">
    <property type="component" value="Unassembled WGS sequence"/>
</dbReference>
<accession>A0A7C5R3J8</accession>
<reference evidence="3" key="1">
    <citation type="journal article" date="2020" name="mSystems">
        <title>Genome- and Community-Level Interaction Insights into Carbon Utilization and Element Cycling Functions of Hydrothermarchaeota in Hydrothermal Sediment.</title>
        <authorList>
            <person name="Zhou Z."/>
            <person name="Liu Y."/>
            <person name="Xu W."/>
            <person name="Pan J."/>
            <person name="Luo Z.H."/>
            <person name="Li M."/>
        </authorList>
    </citation>
    <scope>NUCLEOTIDE SEQUENCE [LARGE SCALE GENOMIC DNA]</scope>
    <source>
        <strain evidence="3">HyVt-485</strain>
    </source>
</reference>
<keyword evidence="1" id="KW-0472">Membrane</keyword>